<keyword evidence="2" id="KW-1185">Reference proteome</keyword>
<reference evidence="1 2" key="1">
    <citation type="submission" date="2017-04" db="EMBL/GenBank/DDBJ databases">
        <authorList>
            <person name="Afonso C.L."/>
            <person name="Miller P.J."/>
            <person name="Scott M.A."/>
            <person name="Spackman E."/>
            <person name="Goraichik I."/>
            <person name="Dimitrov K.M."/>
            <person name="Suarez D.L."/>
            <person name="Swayne D.E."/>
        </authorList>
    </citation>
    <scope>NUCLEOTIDE SEQUENCE [LARGE SCALE GENOMIC DNA]</scope>
    <source>
        <strain evidence="1 2">11</strain>
    </source>
</reference>
<dbReference type="Proteomes" id="UP000193834">
    <property type="component" value="Unassembled WGS sequence"/>
</dbReference>
<protein>
    <submittedName>
        <fullName evidence="1">Uncharacterized protein</fullName>
    </submittedName>
</protein>
<proteinExistence type="predicted"/>
<sequence>MDFGDRFFYTEYIKFTIRLGEDCRDVDSSA</sequence>
<dbReference type="EMBL" id="FXAZ01000001">
    <property type="protein sequence ID" value="SMG17717.1"/>
    <property type="molecule type" value="Genomic_DNA"/>
</dbReference>
<organism evidence="1 2">
    <name type="scientific">Paenibacillus aquistagni</name>
    <dbReference type="NCBI Taxonomy" id="1852522"/>
    <lineage>
        <taxon>Bacteria</taxon>
        <taxon>Bacillati</taxon>
        <taxon>Bacillota</taxon>
        <taxon>Bacilli</taxon>
        <taxon>Bacillales</taxon>
        <taxon>Paenibacillaceae</taxon>
        <taxon>Paenibacillus</taxon>
    </lineage>
</organism>
<evidence type="ECO:0000313" key="1">
    <source>
        <dbReference type="EMBL" id="SMG17717.1"/>
    </source>
</evidence>
<name>A0A1X7ISC3_9BACL</name>
<dbReference type="AlphaFoldDB" id="A0A1X7ISC3"/>
<accession>A0A1X7ISC3</accession>
<gene>
    <name evidence="1" type="ORF">SAMN06295960_0730</name>
</gene>
<evidence type="ECO:0000313" key="2">
    <source>
        <dbReference type="Proteomes" id="UP000193834"/>
    </source>
</evidence>